<sequence length="155" mass="17297">MNESRGSQSSEIEYGHHRETQRTADVYALNGHPKLDMYIASPPTSRPVQSGDVHFNKHIADARRSSIPEQPSKNISRPWEAPSSTKNYPGHDTYIPSYGTASQSRKQKTILDLETREMMQVVFYQVTPAVSQNVPVPALNVKKPSAVAFMIKTAT</sequence>
<dbReference type="Proteomes" id="UP000308768">
    <property type="component" value="Unassembled WGS sequence"/>
</dbReference>
<proteinExistence type="predicted"/>
<evidence type="ECO:0000313" key="3">
    <source>
        <dbReference type="Proteomes" id="UP000308768"/>
    </source>
</evidence>
<feature type="region of interest" description="Disordered" evidence="1">
    <location>
        <begin position="1"/>
        <end position="22"/>
    </location>
</feature>
<feature type="compositionally biased region" description="Polar residues" evidence="1">
    <location>
        <begin position="1"/>
        <end position="11"/>
    </location>
</feature>
<gene>
    <name evidence="2" type="ORF">B0A49_04871</name>
</gene>
<name>A0A4U0WQB5_9PEZI</name>
<dbReference type="EMBL" id="NAJN01001122">
    <property type="protein sequence ID" value="TKA65590.1"/>
    <property type="molecule type" value="Genomic_DNA"/>
</dbReference>
<reference evidence="2 3" key="1">
    <citation type="submission" date="2017-03" db="EMBL/GenBank/DDBJ databases">
        <title>Genomes of endolithic fungi from Antarctica.</title>
        <authorList>
            <person name="Coleine C."/>
            <person name="Masonjones S."/>
            <person name="Stajich J.E."/>
        </authorList>
    </citation>
    <scope>NUCLEOTIDE SEQUENCE [LARGE SCALE GENOMIC DNA]</scope>
    <source>
        <strain evidence="2 3">CCFEE 5187</strain>
    </source>
</reference>
<accession>A0A4U0WQB5</accession>
<evidence type="ECO:0000313" key="2">
    <source>
        <dbReference type="EMBL" id="TKA65590.1"/>
    </source>
</evidence>
<feature type="region of interest" description="Disordered" evidence="1">
    <location>
        <begin position="61"/>
        <end position="101"/>
    </location>
</feature>
<keyword evidence="3" id="KW-1185">Reference proteome</keyword>
<organism evidence="2 3">
    <name type="scientific">Cryomyces minteri</name>
    <dbReference type="NCBI Taxonomy" id="331657"/>
    <lineage>
        <taxon>Eukaryota</taxon>
        <taxon>Fungi</taxon>
        <taxon>Dikarya</taxon>
        <taxon>Ascomycota</taxon>
        <taxon>Pezizomycotina</taxon>
        <taxon>Dothideomycetes</taxon>
        <taxon>Dothideomycetes incertae sedis</taxon>
        <taxon>Cryomyces</taxon>
    </lineage>
</organism>
<dbReference type="AlphaFoldDB" id="A0A4U0WQB5"/>
<comment type="caution">
    <text evidence="2">The sequence shown here is derived from an EMBL/GenBank/DDBJ whole genome shotgun (WGS) entry which is preliminary data.</text>
</comment>
<protein>
    <submittedName>
        <fullName evidence="2">Uncharacterized protein</fullName>
    </submittedName>
</protein>
<feature type="compositionally biased region" description="Basic and acidic residues" evidence="1">
    <location>
        <begin position="13"/>
        <end position="22"/>
    </location>
</feature>
<evidence type="ECO:0000256" key="1">
    <source>
        <dbReference type="SAM" id="MobiDB-lite"/>
    </source>
</evidence>